<accession>A0A7G6TTX9</accession>
<proteinExistence type="predicted"/>
<name>A0A7G6TTX9_9BRAD</name>
<evidence type="ECO:0000256" key="1">
    <source>
        <dbReference type="SAM" id="Coils"/>
    </source>
</evidence>
<dbReference type="Proteomes" id="UP000515291">
    <property type="component" value="Chromosome"/>
</dbReference>
<reference evidence="3" key="1">
    <citation type="journal article" date="2020" name="Mol. Plant Microbe">
        <title>Rhizobial microsymbionts of the narrowly endemic Oxytropis species growing in Kamchatka are characterized by significant genetic diversity and possess a set of genes that are associated with T3SS and T6SS secretion systems and can affect the development of symbiosis.</title>
        <authorList>
            <person name="Safronova V."/>
            <person name="Guro P."/>
            <person name="Sazanova A."/>
            <person name="Kuznetsova I."/>
            <person name="Belimov A."/>
            <person name="Yakubov V."/>
            <person name="Chirak E."/>
            <person name="Afonin A."/>
            <person name="Gogolev Y."/>
            <person name="Andronov E."/>
            <person name="Tikhonovich I."/>
        </authorList>
    </citation>
    <scope>NUCLEOTIDE SEQUENCE [LARGE SCALE GENOMIC DNA]</scope>
    <source>
        <strain evidence="3">581</strain>
    </source>
</reference>
<evidence type="ECO:0000313" key="3">
    <source>
        <dbReference type="Proteomes" id="UP000515291"/>
    </source>
</evidence>
<dbReference type="AlphaFoldDB" id="A0A7G6TTX9"/>
<gene>
    <name evidence="2" type="ORF">HB776_02375</name>
</gene>
<protein>
    <submittedName>
        <fullName evidence="2">Uncharacterized protein</fullName>
    </submittedName>
</protein>
<evidence type="ECO:0000313" key="2">
    <source>
        <dbReference type="EMBL" id="QND70211.1"/>
    </source>
</evidence>
<feature type="coiled-coil region" evidence="1">
    <location>
        <begin position="133"/>
        <end position="167"/>
    </location>
</feature>
<sequence>MKLENPPLRSEIERRLSVLQEWKANGIPPEYVLPQSLTEARQWNVPKLGIQPIASPNSFTKGHPEHGKLVSKIAELLTFLNNKYEGAVSGVTRPTVRDQVKAEKTGKLKDMLASAEDQLTMVAGQWYAERKVAQTVKRDLTDAKLELASLHERLAEKDTEIADLKRRLMPSERLRVIE</sequence>
<dbReference type="KEGG" id="trb:HB776_02375"/>
<dbReference type="EMBL" id="CP050292">
    <property type="protein sequence ID" value="QND70211.1"/>
    <property type="molecule type" value="Genomic_DNA"/>
</dbReference>
<dbReference type="RefSeq" id="WP_184514745.1">
    <property type="nucleotide sequence ID" value="NZ_CP050292.1"/>
</dbReference>
<organism evidence="2 3">
    <name type="scientific">Tardiphaga robiniae</name>
    <dbReference type="NCBI Taxonomy" id="943830"/>
    <lineage>
        <taxon>Bacteria</taxon>
        <taxon>Pseudomonadati</taxon>
        <taxon>Pseudomonadota</taxon>
        <taxon>Alphaproteobacteria</taxon>
        <taxon>Hyphomicrobiales</taxon>
        <taxon>Nitrobacteraceae</taxon>
        <taxon>Tardiphaga</taxon>
    </lineage>
</organism>
<keyword evidence="1" id="KW-0175">Coiled coil</keyword>